<evidence type="ECO:0000259" key="13">
    <source>
        <dbReference type="PROSITE" id="PS51384"/>
    </source>
</evidence>
<dbReference type="Gene3D" id="3.40.50.80">
    <property type="entry name" value="Nucleotide-binding domain of ferredoxin-NADP reductase (FNR) module"/>
    <property type="match status" value="1"/>
</dbReference>
<evidence type="ECO:0000256" key="5">
    <source>
        <dbReference type="ARBA" id="ARBA00022723"/>
    </source>
</evidence>
<organism evidence="14">
    <name type="scientific">uncultured Thermomicrobiales bacterium</name>
    <dbReference type="NCBI Taxonomy" id="1645740"/>
    <lineage>
        <taxon>Bacteria</taxon>
        <taxon>Pseudomonadati</taxon>
        <taxon>Thermomicrobiota</taxon>
        <taxon>Thermomicrobia</taxon>
        <taxon>Thermomicrobiales</taxon>
        <taxon>environmental samples</taxon>
    </lineage>
</organism>
<protein>
    <submittedName>
        <fullName evidence="14">Dihydroorotate dehydrogenase (NAD(+)), electron transfer subunit</fullName>
        <ecNumber evidence="14">1.3.1.14</ecNumber>
    </submittedName>
</protein>
<dbReference type="SUPFAM" id="SSF52343">
    <property type="entry name" value="Ferredoxin reductase-like, C-terminal NADP-linked domain"/>
    <property type="match status" value="1"/>
</dbReference>
<evidence type="ECO:0000313" key="14">
    <source>
        <dbReference type="EMBL" id="CAA9564140.1"/>
    </source>
</evidence>
<name>A0A6J4V197_9BACT</name>
<feature type="binding site" evidence="12">
    <location>
        <position position="250"/>
    </location>
    <ligand>
        <name>[2Fe-2S] cluster</name>
        <dbReference type="ChEBI" id="CHEBI:190135"/>
    </ligand>
</feature>
<dbReference type="InterPro" id="IPR012165">
    <property type="entry name" value="Cyt_c3_hydrogenase_gsu"/>
</dbReference>
<dbReference type="Gene3D" id="2.40.30.10">
    <property type="entry name" value="Translation factors"/>
    <property type="match status" value="1"/>
</dbReference>
<evidence type="ECO:0000256" key="10">
    <source>
        <dbReference type="ARBA" id="ARBA00034078"/>
    </source>
</evidence>
<dbReference type="SUPFAM" id="SSF63380">
    <property type="entry name" value="Riboflavin synthase domain-like"/>
    <property type="match status" value="1"/>
</dbReference>
<evidence type="ECO:0000256" key="12">
    <source>
        <dbReference type="PIRSR" id="PIRSR006816-2"/>
    </source>
</evidence>
<evidence type="ECO:0000256" key="11">
    <source>
        <dbReference type="PIRSR" id="PIRSR006816-1"/>
    </source>
</evidence>
<dbReference type="PROSITE" id="PS51384">
    <property type="entry name" value="FAD_FR"/>
    <property type="match status" value="1"/>
</dbReference>
<comment type="cofactor">
    <cofactor evidence="12">
        <name>[2Fe-2S] cluster</name>
        <dbReference type="ChEBI" id="CHEBI:190135"/>
    </cofactor>
    <text evidence="12">Binds 1 [2Fe-2S] cluster per subunit.</text>
</comment>
<dbReference type="GO" id="GO:0004589">
    <property type="term" value="F:dihydroorotate dehydrogenase (NAD+) activity"/>
    <property type="evidence" value="ECO:0007669"/>
    <property type="project" value="UniProtKB-EC"/>
</dbReference>
<dbReference type="Pfam" id="PF10418">
    <property type="entry name" value="DHODB_Fe-S_bind"/>
    <property type="match status" value="1"/>
</dbReference>
<keyword evidence="2" id="KW-0813">Transport</keyword>
<dbReference type="InterPro" id="IPR019480">
    <property type="entry name" value="Dihydroorotate_DH_Fe-S-bd"/>
</dbReference>
<keyword evidence="5 12" id="KW-0479">Metal-binding</keyword>
<evidence type="ECO:0000256" key="1">
    <source>
        <dbReference type="ARBA" id="ARBA00006422"/>
    </source>
</evidence>
<evidence type="ECO:0000256" key="2">
    <source>
        <dbReference type="ARBA" id="ARBA00022448"/>
    </source>
</evidence>
<dbReference type="InterPro" id="IPR017938">
    <property type="entry name" value="Riboflavin_synthase-like_b-brl"/>
</dbReference>
<dbReference type="InterPro" id="IPR039261">
    <property type="entry name" value="FNR_nucleotide-bd"/>
</dbReference>
<comment type="cofactor">
    <cofactor evidence="10">
        <name>[2Fe-2S] cluster</name>
        <dbReference type="ChEBI" id="CHEBI:190135"/>
    </cofactor>
</comment>
<feature type="binding site" evidence="12">
    <location>
        <position position="238"/>
    </location>
    <ligand>
        <name>[2Fe-2S] cluster</name>
        <dbReference type="ChEBI" id="CHEBI:190135"/>
    </ligand>
</feature>
<dbReference type="Pfam" id="PF00970">
    <property type="entry name" value="FAD_binding_6"/>
    <property type="match status" value="1"/>
</dbReference>
<evidence type="ECO:0000256" key="7">
    <source>
        <dbReference type="ARBA" id="ARBA00022982"/>
    </source>
</evidence>
<dbReference type="PRINTS" id="PR00409">
    <property type="entry name" value="PHDIOXRDTASE"/>
</dbReference>
<dbReference type="AlphaFoldDB" id="A0A6J4V197"/>
<feature type="domain" description="FAD-binding FR-type" evidence="13">
    <location>
        <begin position="4"/>
        <end position="107"/>
    </location>
</feature>
<accession>A0A6J4V197</accession>
<keyword evidence="7" id="KW-0249">Electron transport</keyword>
<dbReference type="EMBL" id="CADCWH010000305">
    <property type="protein sequence ID" value="CAA9564140.1"/>
    <property type="molecule type" value="Genomic_DNA"/>
</dbReference>
<gene>
    <name evidence="14" type="ORF">AVDCRST_MAG70-1899</name>
</gene>
<dbReference type="InterPro" id="IPR037117">
    <property type="entry name" value="Dihydroorotate_DH_ele_sf"/>
</dbReference>
<reference evidence="14" key="1">
    <citation type="submission" date="2020-02" db="EMBL/GenBank/DDBJ databases">
        <authorList>
            <person name="Meier V. D."/>
        </authorList>
    </citation>
    <scope>NUCLEOTIDE SEQUENCE</scope>
    <source>
        <strain evidence="14">AVDCRST_MAG70</strain>
    </source>
</reference>
<dbReference type="GO" id="GO:0046872">
    <property type="term" value="F:metal ion binding"/>
    <property type="evidence" value="ECO:0007669"/>
    <property type="project" value="UniProtKB-KW"/>
</dbReference>
<proteinExistence type="inferred from homology"/>
<dbReference type="EC" id="1.3.1.14" evidence="14"/>
<evidence type="ECO:0000256" key="4">
    <source>
        <dbReference type="ARBA" id="ARBA00022714"/>
    </source>
</evidence>
<dbReference type="InterPro" id="IPR050353">
    <property type="entry name" value="PyrK_electron_transfer"/>
</dbReference>
<keyword evidence="8 12" id="KW-0408">Iron</keyword>
<dbReference type="PANTHER" id="PTHR43513:SF3">
    <property type="entry name" value="DIHYDROOROTATE DEHYDROGENASE B (NAD(+)), ELECTRON TRANSFER SUBUNIT-RELATED"/>
    <property type="match status" value="1"/>
</dbReference>
<keyword evidence="9 12" id="KW-0411">Iron-sulfur</keyword>
<dbReference type="PIRSF" id="PIRSF006816">
    <property type="entry name" value="Cyc3_hyd_g"/>
    <property type="match status" value="1"/>
</dbReference>
<feature type="binding site" evidence="12">
    <location>
        <position position="235"/>
    </location>
    <ligand>
        <name>[2Fe-2S] cluster</name>
        <dbReference type="ChEBI" id="CHEBI:190135"/>
    </ligand>
</feature>
<dbReference type="CDD" id="cd06218">
    <property type="entry name" value="DHOD_e_trans"/>
    <property type="match status" value="1"/>
</dbReference>
<evidence type="ECO:0000256" key="9">
    <source>
        <dbReference type="ARBA" id="ARBA00023014"/>
    </source>
</evidence>
<evidence type="ECO:0000256" key="8">
    <source>
        <dbReference type="ARBA" id="ARBA00023004"/>
    </source>
</evidence>
<dbReference type="InterPro" id="IPR017927">
    <property type="entry name" value="FAD-bd_FR_type"/>
</dbReference>
<dbReference type="GO" id="GO:0006221">
    <property type="term" value="P:pyrimidine nucleotide biosynthetic process"/>
    <property type="evidence" value="ECO:0007669"/>
    <property type="project" value="InterPro"/>
</dbReference>
<dbReference type="InterPro" id="IPR008333">
    <property type="entry name" value="Cbr1-like_FAD-bd_dom"/>
</dbReference>
<feature type="binding site" evidence="11">
    <location>
        <begin position="58"/>
        <end position="61"/>
    </location>
    <ligand>
        <name>FAD</name>
        <dbReference type="ChEBI" id="CHEBI:57692"/>
    </ligand>
</feature>
<feature type="binding site" evidence="12">
    <location>
        <position position="230"/>
    </location>
    <ligand>
        <name>[2Fe-2S] cluster</name>
        <dbReference type="ChEBI" id="CHEBI:190135"/>
    </ligand>
</feature>
<evidence type="ECO:0000256" key="6">
    <source>
        <dbReference type="ARBA" id="ARBA00022827"/>
    </source>
</evidence>
<evidence type="ECO:0000256" key="3">
    <source>
        <dbReference type="ARBA" id="ARBA00022630"/>
    </source>
</evidence>
<feature type="binding site" evidence="11">
    <location>
        <begin position="75"/>
        <end position="77"/>
    </location>
    <ligand>
        <name>FAD</name>
        <dbReference type="ChEBI" id="CHEBI:57692"/>
    </ligand>
</feature>
<keyword evidence="3 11" id="KW-0285">Flavoprotein</keyword>
<sequence>MTAVREFESEIVAKRPVMSDAHLVELSAPTGLAAAMRPGQFVEVLCRVEGSYDPLLRRPYSLYATDPERDRFTLLVRPYGRGSEWLSHQRPGATLDILGPLGNAFEIRPKSRHLLMVAGGVGAAPLVMLSERAVAAGVAVTYLMGAMDAGGLLPASSLPAAVEYQVATEDGSQGHRGYVTELVEQYIRWADQIYSCGPEPMFRSLRRVVHQHRVTREPRVWVSVERTMACGLGACLGCVVETRRGMRTSCVDGPVFEMDDLLW</sequence>
<dbReference type="Gene3D" id="2.10.240.10">
    <property type="entry name" value="Dihydroorotate dehydrogenase, electron transfer subunit"/>
    <property type="match status" value="1"/>
</dbReference>
<keyword evidence="14" id="KW-0560">Oxidoreductase</keyword>
<dbReference type="GO" id="GO:0051537">
    <property type="term" value="F:2 iron, 2 sulfur cluster binding"/>
    <property type="evidence" value="ECO:0007669"/>
    <property type="project" value="UniProtKB-KW"/>
</dbReference>
<keyword evidence="6 11" id="KW-0274">FAD</keyword>
<dbReference type="GO" id="GO:0050660">
    <property type="term" value="F:flavin adenine dinucleotide binding"/>
    <property type="evidence" value="ECO:0007669"/>
    <property type="project" value="InterPro"/>
</dbReference>
<comment type="similarity">
    <text evidence="1">Belongs to the PyrK family.</text>
</comment>
<dbReference type="PANTHER" id="PTHR43513">
    <property type="entry name" value="DIHYDROOROTATE DEHYDROGENASE B (NAD(+)), ELECTRON TRANSFER SUBUNIT"/>
    <property type="match status" value="1"/>
</dbReference>
<comment type="cofactor">
    <cofactor evidence="11">
        <name>FAD</name>
        <dbReference type="ChEBI" id="CHEBI:57692"/>
    </cofactor>
    <text evidence="11">Binds 1 FAD per subunit.</text>
</comment>
<keyword evidence="4 12" id="KW-0001">2Fe-2S</keyword>